<dbReference type="AlphaFoldDB" id="A0A0F8AW76"/>
<comment type="caution">
    <text evidence="1">The sequence shown here is derived from an EMBL/GenBank/DDBJ whole genome shotgun (WGS) entry which is preliminary data.</text>
</comment>
<evidence type="ECO:0000313" key="1">
    <source>
        <dbReference type="EMBL" id="KKF92081.1"/>
    </source>
</evidence>
<name>A0A0F8AW76_CERFI</name>
<accession>A0A0F8AW76</accession>
<proteinExistence type="predicted"/>
<evidence type="ECO:0000313" key="2">
    <source>
        <dbReference type="Proteomes" id="UP000034841"/>
    </source>
</evidence>
<dbReference type="EMBL" id="LBBL01000708">
    <property type="protein sequence ID" value="KKF92081.1"/>
    <property type="molecule type" value="Genomic_DNA"/>
</dbReference>
<keyword evidence="2" id="KW-1185">Reference proteome</keyword>
<sequence>MSARPNPPSSPDSFESFSEEVASHTGAWFEYFRSLFSYADEKEAEIAILNHTMTTESANFTAVRDSLTANFQATRGQLDHTTPCCSHCLLFLSFYNSYPSTTYFLSSYSSCPSNIFFPSSYNSCPSSIFLSNTCSLSYYSSNIYVFSSYFPLA</sequence>
<dbReference type="Proteomes" id="UP000034841">
    <property type="component" value="Unassembled WGS sequence"/>
</dbReference>
<organism evidence="1 2">
    <name type="scientific">Ceratocystis fimbriata f. sp. platani</name>
    <dbReference type="NCBI Taxonomy" id="88771"/>
    <lineage>
        <taxon>Eukaryota</taxon>
        <taxon>Fungi</taxon>
        <taxon>Dikarya</taxon>
        <taxon>Ascomycota</taxon>
        <taxon>Pezizomycotina</taxon>
        <taxon>Sordariomycetes</taxon>
        <taxon>Hypocreomycetidae</taxon>
        <taxon>Microascales</taxon>
        <taxon>Ceratocystidaceae</taxon>
        <taxon>Ceratocystis</taxon>
    </lineage>
</organism>
<reference evidence="1 2" key="1">
    <citation type="submission" date="2015-04" db="EMBL/GenBank/DDBJ databases">
        <title>Genome sequence of Ceratocystis platani, a major pathogen of plane trees.</title>
        <authorList>
            <person name="Belbahri L."/>
        </authorList>
    </citation>
    <scope>NUCLEOTIDE SEQUENCE [LARGE SCALE GENOMIC DNA]</scope>
    <source>
        <strain evidence="1 2">CFO</strain>
    </source>
</reference>
<protein>
    <submittedName>
        <fullName evidence="1">Uncharacterized protein</fullName>
    </submittedName>
</protein>
<gene>
    <name evidence="1" type="ORF">CFO_g5565</name>
</gene>